<evidence type="ECO:0000256" key="6">
    <source>
        <dbReference type="ARBA" id="ARBA00023002"/>
    </source>
</evidence>
<reference evidence="10 11" key="1">
    <citation type="submission" date="2019-03" db="EMBL/GenBank/DDBJ databases">
        <title>Genomics of glacier-inhabiting Cryobacterium strains.</title>
        <authorList>
            <person name="Liu Q."/>
            <person name="Xin Y.-H."/>
        </authorList>
    </citation>
    <scope>NUCLEOTIDE SEQUENCE [LARGE SCALE GENOMIC DNA]</scope>
    <source>
        <strain evidence="10 11">TMT2-48-2</strain>
    </source>
</reference>
<gene>
    <name evidence="10" type="ORF">E3T23_01280</name>
</gene>
<evidence type="ECO:0000256" key="3">
    <source>
        <dbReference type="ARBA" id="ARBA00022575"/>
    </source>
</evidence>
<evidence type="ECO:0000313" key="10">
    <source>
        <dbReference type="EMBL" id="TFC83919.1"/>
    </source>
</evidence>
<keyword evidence="3" id="KW-0216">Detoxification</keyword>
<dbReference type="InterPro" id="IPR013785">
    <property type="entry name" value="Aldolase_TIM"/>
</dbReference>
<evidence type="ECO:0000256" key="7">
    <source>
        <dbReference type="ARBA" id="ARBA00023033"/>
    </source>
</evidence>
<evidence type="ECO:0000256" key="5">
    <source>
        <dbReference type="ARBA" id="ARBA00022643"/>
    </source>
</evidence>
<evidence type="ECO:0000256" key="9">
    <source>
        <dbReference type="ARBA" id="ARBA00049401"/>
    </source>
</evidence>
<keyword evidence="11" id="KW-1185">Reference proteome</keyword>
<comment type="catalytic activity">
    <reaction evidence="9">
        <text>3 propionate 3-nitronate + 3 O2 + H2O = 3 3-oxopropanoate + 2 nitrate + nitrite + H2O2 + 3 H(+)</text>
        <dbReference type="Rhea" id="RHEA:57332"/>
        <dbReference type="ChEBI" id="CHEBI:15377"/>
        <dbReference type="ChEBI" id="CHEBI:15378"/>
        <dbReference type="ChEBI" id="CHEBI:15379"/>
        <dbReference type="ChEBI" id="CHEBI:16240"/>
        <dbReference type="ChEBI" id="CHEBI:16301"/>
        <dbReference type="ChEBI" id="CHEBI:17632"/>
        <dbReference type="ChEBI" id="CHEBI:33190"/>
        <dbReference type="ChEBI" id="CHEBI:136067"/>
    </reaction>
</comment>
<evidence type="ECO:0000256" key="2">
    <source>
        <dbReference type="ARBA" id="ARBA00009881"/>
    </source>
</evidence>
<dbReference type="CDD" id="cd04730">
    <property type="entry name" value="NPD_like"/>
    <property type="match status" value="1"/>
</dbReference>
<dbReference type="SUPFAM" id="SSF51412">
    <property type="entry name" value="Inosine monophosphate dehydrogenase (IMPDH)"/>
    <property type="match status" value="1"/>
</dbReference>
<dbReference type="InterPro" id="IPR004136">
    <property type="entry name" value="NMO"/>
</dbReference>
<comment type="similarity">
    <text evidence="2">Belongs to the nitronate monooxygenase family. NMO class I subfamily.</text>
</comment>
<evidence type="ECO:0000256" key="1">
    <source>
        <dbReference type="ARBA" id="ARBA00001917"/>
    </source>
</evidence>
<keyword evidence="6" id="KW-0560">Oxidoreductase</keyword>
<dbReference type="Gene3D" id="3.20.20.70">
    <property type="entry name" value="Aldolase class I"/>
    <property type="match status" value="1"/>
</dbReference>
<dbReference type="PANTHER" id="PTHR42747:SF3">
    <property type="entry name" value="NITRONATE MONOOXYGENASE-RELATED"/>
    <property type="match status" value="1"/>
</dbReference>
<comment type="caution">
    <text evidence="10">The sequence shown here is derived from an EMBL/GenBank/DDBJ whole genome shotgun (WGS) entry which is preliminary data.</text>
</comment>
<dbReference type="AlphaFoldDB" id="A0A4V3IIV5"/>
<dbReference type="Proteomes" id="UP000298433">
    <property type="component" value="Unassembled WGS sequence"/>
</dbReference>
<name>A0A4V3IIV5_9MICO</name>
<evidence type="ECO:0000256" key="8">
    <source>
        <dbReference type="ARBA" id="ARBA00031155"/>
    </source>
</evidence>
<comment type="cofactor">
    <cofactor evidence="1">
        <name>FMN</name>
        <dbReference type="ChEBI" id="CHEBI:58210"/>
    </cofactor>
</comment>
<evidence type="ECO:0000313" key="11">
    <source>
        <dbReference type="Proteomes" id="UP000298433"/>
    </source>
</evidence>
<keyword evidence="4" id="KW-0285">Flavoprotein</keyword>
<accession>A0A4V3IIV5</accession>
<dbReference type="GO" id="GO:0018580">
    <property type="term" value="F:nitronate monooxygenase activity"/>
    <property type="evidence" value="ECO:0007669"/>
    <property type="project" value="InterPro"/>
</dbReference>
<dbReference type="Pfam" id="PF03060">
    <property type="entry name" value="NMO"/>
    <property type="match status" value="1"/>
</dbReference>
<dbReference type="RefSeq" id="WP_134368608.1">
    <property type="nucleotide sequence ID" value="NZ_SOGN01000008.1"/>
</dbReference>
<proteinExistence type="inferred from homology"/>
<dbReference type="GO" id="GO:0009636">
    <property type="term" value="P:response to toxic substance"/>
    <property type="evidence" value="ECO:0007669"/>
    <property type="project" value="UniProtKB-KW"/>
</dbReference>
<keyword evidence="7 10" id="KW-0503">Monooxygenase</keyword>
<evidence type="ECO:0000256" key="4">
    <source>
        <dbReference type="ARBA" id="ARBA00022630"/>
    </source>
</evidence>
<dbReference type="EMBL" id="SOGN01000008">
    <property type="protein sequence ID" value="TFC83919.1"/>
    <property type="molecule type" value="Genomic_DNA"/>
</dbReference>
<organism evidence="10 11">
    <name type="scientific">Cryobacterium cheniae</name>
    <dbReference type="NCBI Taxonomy" id="1259262"/>
    <lineage>
        <taxon>Bacteria</taxon>
        <taxon>Bacillati</taxon>
        <taxon>Actinomycetota</taxon>
        <taxon>Actinomycetes</taxon>
        <taxon>Micrococcales</taxon>
        <taxon>Microbacteriaceae</taxon>
        <taxon>Cryobacterium</taxon>
    </lineage>
</organism>
<sequence>MFSLTDLRIPIIAAPMAGGASTPELVRSITEGGGLAFLAAGYKHPDAMARQITDVKQGSRRPYGVNVFVPAPPMTDRSGVDAYRLELEATAVEHGVELPPTRVSDDDWFSDKVALLIEYRVPVVSFTFGLPPAAAVDGLHAVDACVIATVTSLPEAALAAARGVDVLCVQGPEAGGHRATFTTIEEPETTPLPELVSAVRRLSRLPLIAAGGIHSSAGITALLARGADAVQLGTAFLRTVESGAQRAHKDALVDPRFDHTVVTRAFSGRPARGLRNAFIAAHDATAPRAYPQVHHLTSGLRADAGRRGDADGLALWAGTGFRSALDAPASVVLARLWQGTRGRRIESA</sequence>
<dbReference type="PANTHER" id="PTHR42747">
    <property type="entry name" value="NITRONATE MONOOXYGENASE-RELATED"/>
    <property type="match status" value="1"/>
</dbReference>
<keyword evidence="5" id="KW-0288">FMN</keyword>
<protein>
    <recommendedName>
        <fullName evidence="8">Propionate 3-nitronate monooxygenase</fullName>
    </recommendedName>
</protein>
<dbReference type="OrthoDB" id="9778912at2"/>